<feature type="region of interest" description="Disordered" evidence="1">
    <location>
        <begin position="33"/>
        <end position="52"/>
    </location>
</feature>
<reference evidence="2" key="1">
    <citation type="journal article" date="2021" name="Proc. Natl. Acad. Sci. U.S.A.">
        <title>A Catalog of Tens of Thousands of Viruses from Human Metagenomes Reveals Hidden Associations with Chronic Diseases.</title>
        <authorList>
            <person name="Tisza M.J."/>
            <person name="Buck C.B."/>
        </authorList>
    </citation>
    <scope>NUCLEOTIDE SEQUENCE</scope>
    <source>
        <strain evidence="2">Ct1Uu26</strain>
    </source>
</reference>
<protein>
    <submittedName>
        <fullName evidence="2">Uncharacterized protein</fullName>
    </submittedName>
</protein>
<proteinExistence type="predicted"/>
<evidence type="ECO:0000313" key="2">
    <source>
        <dbReference type="EMBL" id="DAE27491.1"/>
    </source>
</evidence>
<feature type="region of interest" description="Disordered" evidence="1">
    <location>
        <begin position="95"/>
        <end position="114"/>
    </location>
</feature>
<accession>A0A8S5R8J0</accession>
<organism evidence="2">
    <name type="scientific">virus sp. ct1Uu26</name>
    <dbReference type="NCBI Taxonomy" id="2826789"/>
    <lineage>
        <taxon>Viruses</taxon>
    </lineage>
</organism>
<evidence type="ECO:0000256" key="1">
    <source>
        <dbReference type="SAM" id="MobiDB-lite"/>
    </source>
</evidence>
<dbReference type="EMBL" id="BK015840">
    <property type="protein sequence ID" value="DAE27491.1"/>
    <property type="molecule type" value="Genomic_DNA"/>
</dbReference>
<sequence>MKKQLQDLNHEMKELDQNYTDEQADRWVEVKNQIKNNSRDNSGLDRITQNYDKKTLEQRRDAGQKEINNIDIDKVIEQLNLKEEEAFLEGKITEEKRKQAEENSKLSESQKRDIQYQKDKLILQEKINIAKAFSSQKDFFENKLSI</sequence>
<name>A0A8S5R8J0_9VIRU</name>